<organism evidence="2 3">
    <name type="scientific">Pseudaminobacter salicylatoxidans</name>
    <dbReference type="NCBI Taxonomy" id="93369"/>
    <lineage>
        <taxon>Bacteria</taxon>
        <taxon>Pseudomonadati</taxon>
        <taxon>Pseudomonadota</taxon>
        <taxon>Alphaproteobacteria</taxon>
        <taxon>Hyphomicrobiales</taxon>
        <taxon>Phyllobacteriaceae</taxon>
        <taxon>Pseudaminobacter</taxon>
    </lineage>
</organism>
<dbReference type="EMBL" id="QGGG01000010">
    <property type="protein sequence ID" value="PWJ81506.1"/>
    <property type="molecule type" value="Genomic_DNA"/>
</dbReference>
<dbReference type="AlphaFoldDB" id="A0A316C0G8"/>
<sequence length="141" mass="15765">MPPAFTEKDIPRIIEQLRLSGGIKTVAAQRLNVHRKTLHRFLEDHPEVTEALRDIDAEIADVAEAQVVKAINAGDMQTVRWFLELKAKDRGYVRRVENVGKNGGPMEVVEKTDLSAYTDEEVAIMAAAARRRKESQASNQG</sequence>
<dbReference type="GO" id="GO:0043565">
    <property type="term" value="F:sequence-specific DNA binding"/>
    <property type="evidence" value="ECO:0007669"/>
    <property type="project" value="InterPro"/>
</dbReference>
<dbReference type="OrthoDB" id="8100577at2"/>
<dbReference type="Gene3D" id="1.10.10.60">
    <property type="entry name" value="Homeodomain-like"/>
    <property type="match status" value="1"/>
</dbReference>
<protein>
    <submittedName>
        <fullName evidence="2">Regulatory Fis family protein</fullName>
    </submittedName>
</protein>
<keyword evidence="3" id="KW-1185">Reference proteome</keyword>
<feature type="domain" description="DNA binding HTH" evidence="1">
    <location>
        <begin position="12"/>
        <end position="40"/>
    </location>
</feature>
<accession>A0A316C0G8</accession>
<dbReference type="Pfam" id="PF02954">
    <property type="entry name" value="HTH_8"/>
    <property type="match status" value="1"/>
</dbReference>
<dbReference type="InterPro" id="IPR002197">
    <property type="entry name" value="HTH_Fis"/>
</dbReference>
<gene>
    <name evidence="2" type="ORF">C7441_11038</name>
</gene>
<comment type="caution">
    <text evidence="2">The sequence shown here is derived from an EMBL/GenBank/DDBJ whole genome shotgun (WGS) entry which is preliminary data.</text>
</comment>
<proteinExistence type="predicted"/>
<dbReference type="RefSeq" id="WP_109613483.1">
    <property type="nucleotide sequence ID" value="NZ_QGGG01000010.1"/>
</dbReference>
<dbReference type="Proteomes" id="UP000245396">
    <property type="component" value="Unassembled WGS sequence"/>
</dbReference>
<evidence type="ECO:0000313" key="2">
    <source>
        <dbReference type="EMBL" id="PWJ81506.1"/>
    </source>
</evidence>
<reference evidence="2 3" key="1">
    <citation type="submission" date="2018-05" db="EMBL/GenBank/DDBJ databases">
        <title>Genomic Encyclopedia of Type Strains, Phase IV (KMG-IV): sequencing the most valuable type-strain genomes for metagenomic binning, comparative biology and taxonomic classification.</title>
        <authorList>
            <person name="Goeker M."/>
        </authorList>
    </citation>
    <scope>NUCLEOTIDE SEQUENCE [LARGE SCALE GENOMIC DNA]</scope>
    <source>
        <strain evidence="2 3">DSM 6986</strain>
    </source>
</reference>
<dbReference type="InterPro" id="IPR009057">
    <property type="entry name" value="Homeodomain-like_sf"/>
</dbReference>
<evidence type="ECO:0000313" key="3">
    <source>
        <dbReference type="Proteomes" id="UP000245396"/>
    </source>
</evidence>
<name>A0A316C0G8_PSESE</name>
<dbReference type="SUPFAM" id="SSF46689">
    <property type="entry name" value="Homeodomain-like"/>
    <property type="match status" value="1"/>
</dbReference>
<evidence type="ECO:0000259" key="1">
    <source>
        <dbReference type="Pfam" id="PF02954"/>
    </source>
</evidence>